<protein>
    <submittedName>
        <fullName evidence="1">Uncharacterized protein</fullName>
    </submittedName>
</protein>
<evidence type="ECO:0000313" key="1">
    <source>
        <dbReference type="EMBL" id="DAF85776.1"/>
    </source>
</evidence>
<organism evidence="1">
    <name type="scientific">Siphoviridae sp. ctWT735</name>
    <dbReference type="NCBI Taxonomy" id="2825538"/>
    <lineage>
        <taxon>Viruses</taxon>
        <taxon>Duplodnaviria</taxon>
        <taxon>Heunggongvirae</taxon>
        <taxon>Uroviricota</taxon>
        <taxon>Caudoviricetes</taxon>
    </lineage>
</organism>
<accession>A0A8S5TUB3</accession>
<reference evidence="1" key="1">
    <citation type="journal article" date="2021" name="Proc. Natl. Acad. Sci. U.S.A.">
        <title>A Catalog of Tens of Thousands of Viruses from Human Metagenomes Reveals Hidden Associations with Chronic Diseases.</title>
        <authorList>
            <person name="Tisza M.J."/>
            <person name="Buck C.B."/>
        </authorList>
    </citation>
    <scope>NUCLEOTIDE SEQUENCE</scope>
    <source>
        <strain evidence="1">CtWT735</strain>
    </source>
</reference>
<dbReference type="EMBL" id="BK015930">
    <property type="protein sequence ID" value="DAF85776.1"/>
    <property type="molecule type" value="Genomic_DNA"/>
</dbReference>
<proteinExistence type="predicted"/>
<name>A0A8S5TUB3_9CAUD</name>
<sequence length="101" mass="11582">MHEEMDDQTSKRRGLNMEVTRVIVKKHMAMSDKMTAVSILSSLNIEELTTIANKKDKELKDAIRLAQMVVQFDRAAELFGFKDCQDMIDFVKIYGVNALLE</sequence>